<feature type="transmembrane region" description="Helical" evidence="10">
    <location>
        <begin position="548"/>
        <end position="570"/>
    </location>
</feature>
<feature type="compositionally biased region" description="Basic and acidic residues" evidence="9">
    <location>
        <begin position="1"/>
        <end position="13"/>
    </location>
</feature>
<dbReference type="GO" id="GO:0035673">
    <property type="term" value="F:oligopeptide transmembrane transporter activity"/>
    <property type="evidence" value="ECO:0007669"/>
    <property type="project" value="InterPro"/>
</dbReference>
<dbReference type="InterPro" id="IPR004648">
    <property type="entry name" value="Oligpept_transpt"/>
</dbReference>
<dbReference type="OrthoDB" id="9986677at2759"/>
<feature type="region of interest" description="Disordered" evidence="9">
    <location>
        <begin position="1"/>
        <end position="48"/>
    </location>
</feature>
<feature type="transmembrane region" description="Helical" evidence="10">
    <location>
        <begin position="143"/>
        <end position="162"/>
    </location>
</feature>
<dbReference type="PANTHER" id="PTHR22601">
    <property type="entry name" value="ISP4 LIKE PROTEIN"/>
    <property type="match status" value="1"/>
</dbReference>
<feature type="transmembrane region" description="Helical" evidence="10">
    <location>
        <begin position="69"/>
        <end position="89"/>
    </location>
</feature>
<accession>A0A4P9XVT8</accession>
<feature type="compositionally biased region" description="Low complexity" evidence="9">
    <location>
        <begin position="30"/>
        <end position="40"/>
    </location>
</feature>
<evidence type="ECO:0000313" key="12">
    <source>
        <dbReference type="Proteomes" id="UP000271241"/>
    </source>
</evidence>
<evidence type="ECO:0000256" key="2">
    <source>
        <dbReference type="ARBA" id="ARBA00008807"/>
    </source>
</evidence>
<dbReference type="NCBIfam" id="TIGR00727">
    <property type="entry name" value="ISP4_OPT"/>
    <property type="match status" value="1"/>
</dbReference>
<dbReference type="Proteomes" id="UP000271241">
    <property type="component" value="Unassembled WGS sequence"/>
</dbReference>
<proteinExistence type="inferred from homology"/>
<evidence type="ECO:0000256" key="10">
    <source>
        <dbReference type="SAM" id="Phobius"/>
    </source>
</evidence>
<comment type="subcellular location">
    <subcellularLocation>
        <location evidence="1">Membrane</location>
        <topology evidence="1">Multi-pass membrane protein</topology>
    </subcellularLocation>
</comment>
<feature type="transmembrane region" description="Helical" evidence="10">
    <location>
        <begin position="612"/>
        <end position="632"/>
    </location>
</feature>
<feature type="transmembrane region" description="Helical" evidence="10">
    <location>
        <begin position="96"/>
        <end position="115"/>
    </location>
</feature>
<evidence type="ECO:0000256" key="4">
    <source>
        <dbReference type="ARBA" id="ARBA00022692"/>
    </source>
</evidence>
<gene>
    <name evidence="11" type="ORF">THASP1DRAFT_12851</name>
</gene>
<dbReference type="AlphaFoldDB" id="A0A4P9XVT8"/>
<evidence type="ECO:0000313" key="11">
    <source>
        <dbReference type="EMBL" id="RKP10398.1"/>
    </source>
</evidence>
<sequence length="735" mass="81938">MARETSEAERAEQPTDVATGLLPEKEDGSSESGEQSSISDSNDEDDSPYAAVRATVSNKDNTALPSLTFRFWIMAVPISIGTAFFNTIFSLRTFTISIGGVMVTLLTLPLGRFLARVLPNKEIGVGQFRFSLNPGPFNAKEHLLISICTSATGVAYALEIIVIKKIFYQSDTPLLGSLLLTLTTQCIGYGLTGFFYKLLVRPAAMIWPATLIDVAMYRAFHEQDGHGDQGAKRMRFFLITAGISALYYIVPGFLFTGLSTISILCLAMPNNLIANQIGSFTKGLGVLSFTLNWNSLVSSLGSPMAMPFWAIVNAFVGFVILAWIITPAGFYSNVWNAQQYGLLSSALYKADGEPYPSLELLNEDLSLNEEKYAEIGPPRISFMFANSYGIGFAAMAAIWVHIIIYHGKDMLQRIRTSRSTADDVHARLMDRYPTVPHSWYLITLVVSTVLAIFTCEYYDTQLPWWGVLLAIVTAAFFTLPIGIIRAVSGQAPGLDIITEFIIGYLLPGKPIANVTFKTYGFICMADTITLLKDLKIGHYMKVPPRHMFIAQMVGTLVPGTVNVLVTYLLFDMMPDLCFHKDWLCRAPRVFFSSSVVWGLIGPKRMFGPEGYYNALLWWFLVGGLLPIPFWLLSRRYPNSWVKYINVPVALTSVSGIPPSYTGAYPIWFLAGTLFQFYLFRYRQRWWSRYNFVLSAALDAGIAFTSFIIFFAFTNNGIGLDYWGTREDCPLLKNDP</sequence>
<evidence type="ECO:0000256" key="8">
    <source>
        <dbReference type="ARBA" id="ARBA00023136"/>
    </source>
</evidence>
<organism evidence="11 12">
    <name type="scientific">Thamnocephalis sphaerospora</name>
    <dbReference type="NCBI Taxonomy" id="78915"/>
    <lineage>
        <taxon>Eukaryota</taxon>
        <taxon>Fungi</taxon>
        <taxon>Fungi incertae sedis</taxon>
        <taxon>Zoopagomycota</taxon>
        <taxon>Zoopagomycotina</taxon>
        <taxon>Zoopagomycetes</taxon>
        <taxon>Zoopagales</taxon>
        <taxon>Sigmoideomycetaceae</taxon>
        <taxon>Thamnocephalis</taxon>
    </lineage>
</organism>
<comment type="similarity">
    <text evidence="2">Belongs to the oligopeptide OPT transporter family.</text>
</comment>
<keyword evidence="4 10" id="KW-0812">Transmembrane</keyword>
<keyword evidence="5" id="KW-0571">Peptide transport</keyword>
<evidence type="ECO:0000256" key="7">
    <source>
        <dbReference type="ARBA" id="ARBA00022989"/>
    </source>
</evidence>
<protein>
    <submittedName>
        <fullName evidence="11">OPT oligopeptide transporter protein-domain-containing protein</fullName>
    </submittedName>
</protein>
<dbReference type="InterPro" id="IPR004813">
    <property type="entry name" value="OPT"/>
</dbReference>
<evidence type="ECO:0000256" key="3">
    <source>
        <dbReference type="ARBA" id="ARBA00022448"/>
    </source>
</evidence>
<keyword evidence="8 10" id="KW-0472">Membrane</keyword>
<reference evidence="12" key="1">
    <citation type="journal article" date="2018" name="Nat. Microbiol.">
        <title>Leveraging single-cell genomics to expand the fungal tree of life.</title>
        <authorList>
            <person name="Ahrendt S.R."/>
            <person name="Quandt C.A."/>
            <person name="Ciobanu D."/>
            <person name="Clum A."/>
            <person name="Salamov A."/>
            <person name="Andreopoulos B."/>
            <person name="Cheng J.F."/>
            <person name="Woyke T."/>
            <person name="Pelin A."/>
            <person name="Henrissat B."/>
            <person name="Reynolds N.K."/>
            <person name="Benny G.L."/>
            <person name="Smith M.E."/>
            <person name="James T.Y."/>
            <person name="Grigoriev I.V."/>
        </authorList>
    </citation>
    <scope>NUCLEOTIDE SEQUENCE [LARGE SCALE GENOMIC DNA]</scope>
    <source>
        <strain evidence="12">RSA 1356</strain>
    </source>
</reference>
<dbReference type="GO" id="GO:0016020">
    <property type="term" value="C:membrane"/>
    <property type="evidence" value="ECO:0007669"/>
    <property type="project" value="UniProtKB-SubCell"/>
</dbReference>
<name>A0A4P9XVT8_9FUNG</name>
<feature type="transmembrane region" description="Helical" evidence="10">
    <location>
        <begin position="691"/>
        <end position="712"/>
    </location>
</feature>
<feature type="transmembrane region" description="Helical" evidence="10">
    <location>
        <begin position="662"/>
        <end position="679"/>
    </location>
</feature>
<keyword evidence="3" id="KW-0813">Transport</keyword>
<evidence type="ECO:0000256" key="5">
    <source>
        <dbReference type="ARBA" id="ARBA00022856"/>
    </source>
</evidence>
<evidence type="ECO:0000256" key="6">
    <source>
        <dbReference type="ARBA" id="ARBA00022927"/>
    </source>
</evidence>
<keyword evidence="12" id="KW-1185">Reference proteome</keyword>
<keyword evidence="7 10" id="KW-1133">Transmembrane helix</keyword>
<feature type="transmembrane region" description="Helical" evidence="10">
    <location>
        <begin position="236"/>
        <end position="261"/>
    </location>
</feature>
<keyword evidence="6" id="KW-0653">Protein transport</keyword>
<feature type="transmembrane region" description="Helical" evidence="10">
    <location>
        <begin position="305"/>
        <end position="325"/>
    </location>
</feature>
<dbReference type="GO" id="GO:0015031">
    <property type="term" value="P:protein transport"/>
    <property type="evidence" value="ECO:0007669"/>
    <property type="project" value="UniProtKB-KW"/>
</dbReference>
<dbReference type="NCBIfam" id="TIGR00728">
    <property type="entry name" value="OPT_sfam"/>
    <property type="match status" value="1"/>
</dbReference>
<feature type="transmembrane region" description="Helical" evidence="10">
    <location>
        <begin position="174"/>
        <end position="196"/>
    </location>
</feature>
<feature type="transmembrane region" description="Helical" evidence="10">
    <location>
        <begin position="439"/>
        <end position="458"/>
    </location>
</feature>
<evidence type="ECO:0000256" key="9">
    <source>
        <dbReference type="SAM" id="MobiDB-lite"/>
    </source>
</evidence>
<feature type="transmembrane region" description="Helical" evidence="10">
    <location>
        <begin position="464"/>
        <end position="484"/>
    </location>
</feature>
<dbReference type="Pfam" id="PF03169">
    <property type="entry name" value="OPT"/>
    <property type="match status" value="1"/>
</dbReference>
<evidence type="ECO:0000256" key="1">
    <source>
        <dbReference type="ARBA" id="ARBA00004141"/>
    </source>
</evidence>
<feature type="transmembrane region" description="Helical" evidence="10">
    <location>
        <begin position="387"/>
        <end position="405"/>
    </location>
</feature>
<dbReference type="EMBL" id="KZ992454">
    <property type="protein sequence ID" value="RKP10398.1"/>
    <property type="molecule type" value="Genomic_DNA"/>
</dbReference>